<dbReference type="PANTHER" id="PTHR47947:SF24">
    <property type="entry name" value="ISOFLAVONE 2'-HYDROXYLASE-LIKE"/>
    <property type="match status" value="1"/>
</dbReference>
<sequence>MTMFLYFLLFLAIYALTKHFLNRIQNLPPSPFPALPIIGHLHLFKKPLHRALSKISDRYGPVLLLHFGCRPVLLVSSPAAAEECLTRNDLVFANRPRLLAGKHLGNNYTSLVYASYGDHWRNIRRISTIELLSSNRLQMLSHIRADEVRWLIRRLLRLQNQTADMKSLFFELTLNIMMRMVAGRRYYCESVNNELEAKKVHEIVSESNRLGGTSNISDFLPVMRWTWSGVGFEKSLIELQKKRVSFIQSLIDEKRKMASFNKSSPPVLLEETKCLIEVLLSLQESEPEYYKDENIRGIMLTLYSSGTDTSAGTMEWAMSLLLNHPRVLKKAYDELERNIGEDRLVDESDLAKLPYLNCIIKETLRLYPAGPLLPHESSEECTVHGFRVPGGTMLLVNLWAIQQDPNIWDEPTKFKPERFKEGGLRDGFKLMPFGSGRRGCPGEGLAMRMIGLTLASLLQCFDWEISGEKIDMTEKLGITLSKAQPLQAKCPIALFYSNKIQNLPPSPFPVLPIIGHLYTNPSIELCPRFQTVTVLQPRLLAGRYLGNNYASVIYASYGDHWQNVRHISSLEILSPSQIQILSHIRADEVRLLIRRLLRSADQDQTVEMKSLFFELMLNTVMRMIVEVGLERRLLREELD</sequence>
<feature type="binding site" description="axial binding residue" evidence="9">
    <location>
        <position position="440"/>
    </location>
    <ligand>
        <name>heme</name>
        <dbReference type="ChEBI" id="CHEBI:30413"/>
    </ligand>
    <ligandPart>
        <name>Fe</name>
        <dbReference type="ChEBI" id="CHEBI:18248"/>
    </ligandPart>
</feature>
<evidence type="ECO:0000256" key="1">
    <source>
        <dbReference type="ARBA" id="ARBA00004370"/>
    </source>
</evidence>
<accession>A0A2P5BDR0</accession>
<dbReference type="STRING" id="63057.A0A2P5BDR0"/>
<comment type="cofactor">
    <cofactor evidence="9">
        <name>heme</name>
        <dbReference type="ChEBI" id="CHEBI:30413"/>
    </cofactor>
</comment>
<dbReference type="Gene3D" id="1.10.630.10">
    <property type="entry name" value="Cytochrome P450"/>
    <property type="match status" value="2"/>
</dbReference>
<evidence type="ECO:0000313" key="13">
    <source>
        <dbReference type="Proteomes" id="UP000237000"/>
    </source>
</evidence>
<keyword evidence="13" id="KW-1185">Reference proteome</keyword>
<dbReference type="InterPro" id="IPR017972">
    <property type="entry name" value="Cyt_P450_CS"/>
</dbReference>
<evidence type="ECO:0000256" key="6">
    <source>
        <dbReference type="ARBA" id="ARBA00023004"/>
    </source>
</evidence>
<keyword evidence="8" id="KW-0472">Membrane</keyword>
<evidence type="ECO:0000256" key="11">
    <source>
        <dbReference type="SAM" id="SignalP"/>
    </source>
</evidence>
<proteinExistence type="inferred from homology"/>
<evidence type="ECO:0000256" key="2">
    <source>
        <dbReference type="ARBA" id="ARBA00010617"/>
    </source>
</evidence>
<dbReference type="OrthoDB" id="1055148at2759"/>
<dbReference type="AlphaFoldDB" id="A0A2P5BDR0"/>
<dbReference type="PROSITE" id="PS00086">
    <property type="entry name" value="CYTOCHROME_P450"/>
    <property type="match status" value="1"/>
</dbReference>
<comment type="subcellular location">
    <subcellularLocation>
        <location evidence="1">Membrane</location>
    </subcellularLocation>
</comment>
<name>A0A2P5BDR0_TREOI</name>
<dbReference type="SUPFAM" id="SSF48264">
    <property type="entry name" value="Cytochrome P450"/>
    <property type="match status" value="2"/>
</dbReference>
<dbReference type="PRINTS" id="PR00463">
    <property type="entry name" value="EP450I"/>
</dbReference>
<keyword evidence="5 10" id="KW-0560">Oxidoreductase</keyword>
<dbReference type="Proteomes" id="UP000237000">
    <property type="component" value="Unassembled WGS sequence"/>
</dbReference>
<feature type="signal peptide" evidence="11">
    <location>
        <begin position="1"/>
        <end position="17"/>
    </location>
</feature>
<evidence type="ECO:0000256" key="10">
    <source>
        <dbReference type="RuleBase" id="RU000461"/>
    </source>
</evidence>
<keyword evidence="6 9" id="KW-0408">Iron</keyword>
<evidence type="ECO:0000256" key="7">
    <source>
        <dbReference type="ARBA" id="ARBA00023033"/>
    </source>
</evidence>
<evidence type="ECO:0000256" key="4">
    <source>
        <dbReference type="ARBA" id="ARBA00022723"/>
    </source>
</evidence>
<evidence type="ECO:0000256" key="8">
    <source>
        <dbReference type="ARBA" id="ARBA00023136"/>
    </source>
</evidence>
<dbReference type="InParanoid" id="A0A2P5BDR0"/>
<organism evidence="12 13">
    <name type="scientific">Trema orientale</name>
    <name type="common">Charcoal tree</name>
    <name type="synonym">Celtis orientalis</name>
    <dbReference type="NCBI Taxonomy" id="63057"/>
    <lineage>
        <taxon>Eukaryota</taxon>
        <taxon>Viridiplantae</taxon>
        <taxon>Streptophyta</taxon>
        <taxon>Embryophyta</taxon>
        <taxon>Tracheophyta</taxon>
        <taxon>Spermatophyta</taxon>
        <taxon>Magnoliopsida</taxon>
        <taxon>eudicotyledons</taxon>
        <taxon>Gunneridae</taxon>
        <taxon>Pentapetalae</taxon>
        <taxon>rosids</taxon>
        <taxon>fabids</taxon>
        <taxon>Rosales</taxon>
        <taxon>Cannabaceae</taxon>
        <taxon>Trema</taxon>
    </lineage>
</organism>
<dbReference type="CDD" id="cd20653">
    <property type="entry name" value="CYP81"/>
    <property type="match status" value="1"/>
</dbReference>
<feature type="chain" id="PRO_5015151081" evidence="11">
    <location>
        <begin position="18"/>
        <end position="639"/>
    </location>
</feature>
<dbReference type="InterPro" id="IPR002401">
    <property type="entry name" value="Cyt_P450_E_grp-I"/>
</dbReference>
<dbReference type="EMBL" id="JXTC01000545">
    <property type="protein sequence ID" value="PON46896.1"/>
    <property type="molecule type" value="Genomic_DNA"/>
</dbReference>
<gene>
    <name evidence="12" type="ORF">TorRG33x02_324870</name>
</gene>
<dbReference type="GO" id="GO:0016705">
    <property type="term" value="F:oxidoreductase activity, acting on paired donors, with incorporation or reduction of molecular oxygen"/>
    <property type="evidence" value="ECO:0007669"/>
    <property type="project" value="InterPro"/>
</dbReference>
<keyword evidence="7 10" id="KW-0503">Monooxygenase</keyword>
<comment type="similarity">
    <text evidence="2 10">Belongs to the cytochrome P450 family.</text>
</comment>
<protein>
    <submittedName>
        <fullName evidence="12">Cytochrome P450, E-class, group I</fullName>
    </submittedName>
</protein>
<dbReference type="Pfam" id="PF00067">
    <property type="entry name" value="p450"/>
    <property type="match status" value="2"/>
</dbReference>
<evidence type="ECO:0000256" key="5">
    <source>
        <dbReference type="ARBA" id="ARBA00023002"/>
    </source>
</evidence>
<keyword evidence="3 9" id="KW-0349">Heme</keyword>
<dbReference type="InterPro" id="IPR001128">
    <property type="entry name" value="Cyt_P450"/>
</dbReference>
<comment type="caution">
    <text evidence="12">The sequence shown here is derived from an EMBL/GenBank/DDBJ whole genome shotgun (WGS) entry which is preliminary data.</text>
</comment>
<keyword evidence="11" id="KW-0732">Signal</keyword>
<dbReference type="InterPro" id="IPR050651">
    <property type="entry name" value="Plant_Cytochrome_P450_Monoox"/>
</dbReference>
<dbReference type="FunFam" id="1.10.630.10:FF:000023">
    <property type="entry name" value="Cytochrome P450 family protein"/>
    <property type="match status" value="1"/>
</dbReference>
<evidence type="ECO:0000313" key="12">
    <source>
        <dbReference type="EMBL" id="PON46896.1"/>
    </source>
</evidence>
<dbReference type="GO" id="GO:0020037">
    <property type="term" value="F:heme binding"/>
    <property type="evidence" value="ECO:0007669"/>
    <property type="project" value="InterPro"/>
</dbReference>
<dbReference type="PANTHER" id="PTHR47947">
    <property type="entry name" value="CYTOCHROME P450 82C3-RELATED"/>
    <property type="match status" value="1"/>
</dbReference>
<dbReference type="GO" id="GO:0004497">
    <property type="term" value="F:monooxygenase activity"/>
    <property type="evidence" value="ECO:0007669"/>
    <property type="project" value="UniProtKB-KW"/>
</dbReference>
<evidence type="ECO:0000256" key="3">
    <source>
        <dbReference type="ARBA" id="ARBA00022617"/>
    </source>
</evidence>
<dbReference type="GO" id="GO:0005506">
    <property type="term" value="F:iron ion binding"/>
    <property type="evidence" value="ECO:0007669"/>
    <property type="project" value="InterPro"/>
</dbReference>
<reference evidence="13" key="1">
    <citation type="submission" date="2016-06" db="EMBL/GenBank/DDBJ databases">
        <title>Parallel loss of symbiosis genes in relatives of nitrogen-fixing non-legume Parasponia.</title>
        <authorList>
            <person name="Van Velzen R."/>
            <person name="Holmer R."/>
            <person name="Bu F."/>
            <person name="Rutten L."/>
            <person name="Van Zeijl A."/>
            <person name="Liu W."/>
            <person name="Santuari L."/>
            <person name="Cao Q."/>
            <person name="Sharma T."/>
            <person name="Shen D."/>
            <person name="Roswanjaya Y."/>
            <person name="Wardhani T."/>
            <person name="Kalhor M.S."/>
            <person name="Jansen J."/>
            <person name="Van den Hoogen J."/>
            <person name="Gungor B."/>
            <person name="Hartog M."/>
            <person name="Hontelez J."/>
            <person name="Verver J."/>
            <person name="Yang W.-C."/>
            <person name="Schijlen E."/>
            <person name="Repin R."/>
            <person name="Schilthuizen M."/>
            <person name="Schranz E."/>
            <person name="Heidstra R."/>
            <person name="Miyata K."/>
            <person name="Fedorova E."/>
            <person name="Kohlen W."/>
            <person name="Bisseling T."/>
            <person name="Smit S."/>
            <person name="Geurts R."/>
        </authorList>
    </citation>
    <scope>NUCLEOTIDE SEQUENCE [LARGE SCALE GENOMIC DNA]</scope>
    <source>
        <strain evidence="13">cv. RG33-2</strain>
    </source>
</reference>
<dbReference type="GO" id="GO:0016020">
    <property type="term" value="C:membrane"/>
    <property type="evidence" value="ECO:0007669"/>
    <property type="project" value="UniProtKB-SubCell"/>
</dbReference>
<keyword evidence="4 9" id="KW-0479">Metal-binding</keyword>
<dbReference type="InterPro" id="IPR036396">
    <property type="entry name" value="Cyt_P450_sf"/>
</dbReference>
<dbReference type="PRINTS" id="PR00385">
    <property type="entry name" value="P450"/>
</dbReference>
<evidence type="ECO:0000256" key="9">
    <source>
        <dbReference type="PIRSR" id="PIRSR602401-1"/>
    </source>
</evidence>